<dbReference type="EMBL" id="CAICTM010000298">
    <property type="protein sequence ID" value="CAB9507270.1"/>
    <property type="molecule type" value="Genomic_DNA"/>
</dbReference>
<evidence type="ECO:0000259" key="4">
    <source>
        <dbReference type="Pfam" id="PF02984"/>
    </source>
</evidence>
<dbReference type="Gene3D" id="1.10.472.10">
    <property type="entry name" value="Cyclin-like"/>
    <property type="match status" value="2"/>
</dbReference>
<keyword evidence="6" id="KW-1185">Reference proteome</keyword>
<protein>
    <submittedName>
        <fullName evidence="5">Diatom-specific cyclin</fullName>
    </submittedName>
</protein>
<evidence type="ECO:0000256" key="2">
    <source>
        <dbReference type="SAM" id="MobiDB-lite"/>
    </source>
</evidence>
<sequence length="287" mass="32434">MMLQAQSTTLSALLLQEERHYLFGDEANAIKVFSEHSAENMEKMTMWMFSFQEFANYHEEVVEIAHSILYRFLLTPAGAESMQSATEFQKASIAAFWISTKTYEFVQLPREVWEAITRNTYTTPEIESMESNILSAVGWLVNPPTSYAFVREILELLPTDFVTDDQKQHILELAYLQCNCSIGEVDCLKVPKSTIAIAAVVNAMEALAIPTSPVLAALAGYASDEPRLCAEWCFEVPEIQACLMSWMKDCKDFFDDETVIETEQHGNLSSEPPHSPVTVMITDDERN</sequence>
<feature type="domain" description="Cyclin N-terminal" evidence="3">
    <location>
        <begin position="34"/>
        <end position="140"/>
    </location>
</feature>
<dbReference type="InterPro" id="IPR006671">
    <property type="entry name" value="Cyclin_N"/>
</dbReference>
<gene>
    <name evidence="5" type="ORF">SEMRO_299_G111470.1</name>
</gene>
<evidence type="ECO:0000313" key="6">
    <source>
        <dbReference type="Proteomes" id="UP001153069"/>
    </source>
</evidence>
<dbReference type="OrthoDB" id="64224at2759"/>
<name>A0A9N8DS07_9STRA</name>
<reference evidence="5" key="1">
    <citation type="submission" date="2020-06" db="EMBL/GenBank/DDBJ databases">
        <authorList>
            <consortium name="Plant Systems Biology data submission"/>
        </authorList>
    </citation>
    <scope>NUCLEOTIDE SEQUENCE</scope>
    <source>
        <strain evidence="5">D6</strain>
    </source>
</reference>
<accession>A0A9N8DS07</accession>
<organism evidence="5 6">
    <name type="scientific">Seminavis robusta</name>
    <dbReference type="NCBI Taxonomy" id="568900"/>
    <lineage>
        <taxon>Eukaryota</taxon>
        <taxon>Sar</taxon>
        <taxon>Stramenopiles</taxon>
        <taxon>Ochrophyta</taxon>
        <taxon>Bacillariophyta</taxon>
        <taxon>Bacillariophyceae</taxon>
        <taxon>Bacillariophycidae</taxon>
        <taxon>Naviculales</taxon>
        <taxon>Naviculaceae</taxon>
        <taxon>Seminavis</taxon>
    </lineage>
</organism>
<dbReference type="InterPro" id="IPR036915">
    <property type="entry name" value="Cyclin-like_sf"/>
</dbReference>
<dbReference type="Pfam" id="PF02984">
    <property type="entry name" value="Cyclin_C"/>
    <property type="match status" value="1"/>
</dbReference>
<evidence type="ECO:0000259" key="3">
    <source>
        <dbReference type="Pfam" id="PF00134"/>
    </source>
</evidence>
<evidence type="ECO:0000313" key="5">
    <source>
        <dbReference type="EMBL" id="CAB9507270.1"/>
    </source>
</evidence>
<feature type="domain" description="Cyclin C-terminal" evidence="4">
    <location>
        <begin position="144"/>
        <end position="234"/>
    </location>
</feature>
<dbReference type="SUPFAM" id="SSF47954">
    <property type="entry name" value="Cyclin-like"/>
    <property type="match status" value="1"/>
</dbReference>
<dbReference type="InterPro" id="IPR039361">
    <property type="entry name" value="Cyclin"/>
</dbReference>
<dbReference type="Pfam" id="PF00134">
    <property type="entry name" value="Cyclin_N"/>
    <property type="match status" value="1"/>
</dbReference>
<feature type="region of interest" description="Disordered" evidence="2">
    <location>
        <begin position="263"/>
        <end position="287"/>
    </location>
</feature>
<dbReference type="PANTHER" id="PTHR10177">
    <property type="entry name" value="CYCLINS"/>
    <property type="match status" value="1"/>
</dbReference>
<dbReference type="Proteomes" id="UP001153069">
    <property type="component" value="Unassembled WGS sequence"/>
</dbReference>
<dbReference type="AlphaFoldDB" id="A0A9N8DS07"/>
<comment type="caution">
    <text evidence="5">The sequence shown here is derived from an EMBL/GenBank/DDBJ whole genome shotgun (WGS) entry which is preliminary data.</text>
</comment>
<keyword evidence="1" id="KW-0195">Cyclin</keyword>
<evidence type="ECO:0000256" key="1">
    <source>
        <dbReference type="ARBA" id="ARBA00023127"/>
    </source>
</evidence>
<dbReference type="InterPro" id="IPR004367">
    <property type="entry name" value="Cyclin_C-dom"/>
</dbReference>
<proteinExistence type="predicted"/>